<sequence>MVDMSRPSTAGGRNCAQRAISWRWHDLCAVSMPPPQARAQVRQ</sequence>
<dbReference type="Proteomes" id="UP000189229">
    <property type="component" value="Unassembled WGS sequence"/>
</dbReference>
<accession>A0A1V3WUG3</accession>
<evidence type="ECO:0000313" key="1">
    <source>
        <dbReference type="EMBL" id="OOK70643.1"/>
    </source>
</evidence>
<organism evidence="1 2">
    <name type="scientific">Mycobacterium kansasii</name>
    <dbReference type="NCBI Taxonomy" id="1768"/>
    <lineage>
        <taxon>Bacteria</taxon>
        <taxon>Bacillati</taxon>
        <taxon>Actinomycetota</taxon>
        <taxon>Actinomycetes</taxon>
        <taxon>Mycobacteriales</taxon>
        <taxon>Mycobacteriaceae</taxon>
        <taxon>Mycobacterium</taxon>
    </lineage>
</organism>
<evidence type="ECO:0000313" key="2">
    <source>
        <dbReference type="Proteomes" id="UP000189229"/>
    </source>
</evidence>
<proteinExistence type="predicted"/>
<reference evidence="1 2" key="1">
    <citation type="submission" date="2017-02" db="EMBL/GenBank/DDBJ databases">
        <title>Complete genome sequences of Mycobacterium kansasii strains isolated from rhesus macaques.</title>
        <authorList>
            <person name="Panda A."/>
            <person name="Nagaraj S."/>
            <person name="Zhao X."/>
            <person name="Tettelin H."/>
            <person name="Detolla L.J."/>
        </authorList>
    </citation>
    <scope>NUCLEOTIDE SEQUENCE [LARGE SCALE GENOMIC DNA]</scope>
    <source>
        <strain evidence="1 2">11-3813</strain>
    </source>
</reference>
<dbReference type="EMBL" id="MVBM01000006">
    <property type="protein sequence ID" value="OOK70643.1"/>
    <property type="molecule type" value="Genomic_DNA"/>
</dbReference>
<name>A0A1V3WUG3_MYCKA</name>
<protein>
    <submittedName>
        <fullName evidence="1">Uncharacterized protein</fullName>
    </submittedName>
</protein>
<gene>
    <name evidence="1" type="ORF">BZL30_6205</name>
</gene>
<comment type="caution">
    <text evidence="1">The sequence shown here is derived from an EMBL/GenBank/DDBJ whole genome shotgun (WGS) entry which is preliminary data.</text>
</comment>
<dbReference type="AlphaFoldDB" id="A0A1V3WUG3"/>